<dbReference type="SUPFAM" id="SSF46689">
    <property type="entry name" value="Homeodomain-like"/>
    <property type="match status" value="1"/>
</dbReference>
<dbReference type="SUPFAM" id="SSF48498">
    <property type="entry name" value="Tetracyclin repressor-like, C-terminal domain"/>
    <property type="match status" value="1"/>
</dbReference>
<dbReference type="InterPro" id="IPR009057">
    <property type="entry name" value="Homeodomain-like_sf"/>
</dbReference>
<dbReference type="GO" id="GO:0000976">
    <property type="term" value="F:transcription cis-regulatory region binding"/>
    <property type="evidence" value="ECO:0007669"/>
    <property type="project" value="TreeGrafter"/>
</dbReference>
<feature type="domain" description="HTH tetR-type" evidence="5">
    <location>
        <begin position="12"/>
        <end position="72"/>
    </location>
</feature>
<dbReference type="PROSITE" id="PS50977">
    <property type="entry name" value="HTH_TETR_2"/>
    <property type="match status" value="1"/>
</dbReference>
<gene>
    <name evidence="7" type="ORF">J2S69_004039</name>
    <name evidence="6" type="ORF">O2L01_16950</name>
</gene>
<protein>
    <submittedName>
        <fullName evidence="6 7">AcrR family transcriptional regulator</fullName>
    </submittedName>
</protein>
<keyword evidence="2 4" id="KW-0238">DNA-binding</keyword>
<dbReference type="RefSeq" id="WP_270123171.1">
    <property type="nucleotide sequence ID" value="NZ_BAAAOM010000003.1"/>
</dbReference>
<feature type="DNA-binding region" description="H-T-H motif" evidence="4">
    <location>
        <begin position="35"/>
        <end position="54"/>
    </location>
</feature>
<evidence type="ECO:0000313" key="8">
    <source>
        <dbReference type="Proteomes" id="UP001145799"/>
    </source>
</evidence>
<keyword evidence="9" id="KW-1185">Reference proteome</keyword>
<evidence type="ECO:0000256" key="3">
    <source>
        <dbReference type="ARBA" id="ARBA00023163"/>
    </source>
</evidence>
<reference evidence="6" key="1">
    <citation type="submission" date="2022-12" db="EMBL/GenBank/DDBJ databases">
        <title>Gycomyces niveus sp.nov., a novel actinomycete isolated from soil in Shouguang.</title>
        <authorList>
            <person name="Yang X."/>
        </authorList>
    </citation>
    <scope>NUCLEOTIDE SEQUENCE</scope>
    <source>
        <strain evidence="6">DSM 44724</strain>
    </source>
</reference>
<accession>A0A9X3PMN5</accession>
<dbReference type="EMBL" id="JAVDYD010000001">
    <property type="protein sequence ID" value="MDR7340320.1"/>
    <property type="molecule type" value="Genomic_DNA"/>
</dbReference>
<proteinExistence type="predicted"/>
<name>A0A9X3PMN5_9ACTN</name>
<evidence type="ECO:0000313" key="7">
    <source>
        <dbReference type="EMBL" id="MDR7340320.1"/>
    </source>
</evidence>
<dbReference type="PANTHER" id="PTHR30055:SF148">
    <property type="entry name" value="TETR-FAMILY TRANSCRIPTIONAL REGULATOR"/>
    <property type="match status" value="1"/>
</dbReference>
<sequence length="199" mass="22325">MTDSTASRRRGDDLERAIFEAALEELAEVGYANLRMEAIAARAKAGKASLYKRWPDRAHLVRAAARYKATEVETDFEPSDDVRADFVRVMRYIAEFQDGPFGEAIRGWVGELGASPADEAEAEDLRQRIETPRIMVFAKILKHGVDRGEVRPEALQPRVVNLAPNLLTHYFLTRGHAAPQQVIDEILDQVVMPLIAAER</sequence>
<dbReference type="Gene3D" id="1.10.10.60">
    <property type="entry name" value="Homeodomain-like"/>
    <property type="match status" value="1"/>
</dbReference>
<organism evidence="6 8">
    <name type="scientific">Glycomyces lechevalierae</name>
    <dbReference type="NCBI Taxonomy" id="256034"/>
    <lineage>
        <taxon>Bacteria</taxon>
        <taxon>Bacillati</taxon>
        <taxon>Actinomycetota</taxon>
        <taxon>Actinomycetes</taxon>
        <taxon>Glycomycetales</taxon>
        <taxon>Glycomycetaceae</taxon>
        <taxon>Glycomyces</taxon>
    </lineage>
</organism>
<dbReference type="InterPro" id="IPR011075">
    <property type="entry name" value="TetR_C"/>
</dbReference>
<evidence type="ECO:0000313" key="6">
    <source>
        <dbReference type="EMBL" id="MDA1386689.1"/>
    </source>
</evidence>
<dbReference type="EMBL" id="JAPZVQ010000011">
    <property type="protein sequence ID" value="MDA1386689.1"/>
    <property type="molecule type" value="Genomic_DNA"/>
</dbReference>
<dbReference type="InterPro" id="IPR036271">
    <property type="entry name" value="Tet_transcr_reg_TetR-rel_C_sf"/>
</dbReference>
<dbReference type="Pfam" id="PF16859">
    <property type="entry name" value="TetR_C_11"/>
    <property type="match status" value="1"/>
</dbReference>
<dbReference type="InterPro" id="IPR050109">
    <property type="entry name" value="HTH-type_TetR-like_transc_reg"/>
</dbReference>
<evidence type="ECO:0000256" key="2">
    <source>
        <dbReference type="ARBA" id="ARBA00023125"/>
    </source>
</evidence>
<reference evidence="7 9" key="2">
    <citation type="submission" date="2023-07" db="EMBL/GenBank/DDBJ databases">
        <title>Sequencing the genomes of 1000 actinobacteria strains.</title>
        <authorList>
            <person name="Klenk H.-P."/>
        </authorList>
    </citation>
    <scope>NUCLEOTIDE SEQUENCE [LARGE SCALE GENOMIC DNA]</scope>
    <source>
        <strain evidence="7 9">DSM 44724</strain>
    </source>
</reference>
<evidence type="ECO:0000313" key="9">
    <source>
        <dbReference type="Proteomes" id="UP001183604"/>
    </source>
</evidence>
<dbReference type="PANTHER" id="PTHR30055">
    <property type="entry name" value="HTH-TYPE TRANSCRIPTIONAL REGULATOR RUTR"/>
    <property type="match status" value="1"/>
</dbReference>
<keyword evidence="3" id="KW-0804">Transcription</keyword>
<dbReference type="InterPro" id="IPR001647">
    <property type="entry name" value="HTH_TetR"/>
</dbReference>
<dbReference type="AlphaFoldDB" id="A0A9X3PMN5"/>
<dbReference type="Proteomes" id="UP001183604">
    <property type="component" value="Unassembled WGS sequence"/>
</dbReference>
<dbReference type="Pfam" id="PF00440">
    <property type="entry name" value="TetR_N"/>
    <property type="match status" value="1"/>
</dbReference>
<dbReference type="Proteomes" id="UP001145799">
    <property type="component" value="Unassembled WGS sequence"/>
</dbReference>
<dbReference type="GO" id="GO:0003700">
    <property type="term" value="F:DNA-binding transcription factor activity"/>
    <property type="evidence" value="ECO:0007669"/>
    <property type="project" value="TreeGrafter"/>
</dbReference>
<evidence type="ECO:0000256" key="1">
    <source>
        <dbReference type="ARBA" id="ARBA00023015"/>
    </source>
</evidence>
<keyword evidence="1" id="KW-0805">Transcription regulation</keyword>
<evidence type="ECO:0000256" key="4">
    <source>
        <dbReference type="PROSITE-ProRule" id="PRU00335"/>
    </source>
</evidence>
<comment type="caution">
    <text evidence="6">The sequence shown here is derived from an EMBL/GenBank/DDBJ whole genome shotgun (WGS) entry which is preliminary data.</text>
</comment>
<dbReference type="Gene3D" id="1.10.357.10">
    <property type="entry name" value="Tetracycline Repressor, domain 2"/>
    <property type="match status" value="1"/>
</dbReference>
<evidence type="ECO:0000259" key="5">
    <source>
        <dbReference type="PROSITE" id="PS50977"/>
    </source>
</evidence>